<gene>
    <name evidence="2" type="ORF">EDM56_08565</name>
</gene>
<comment type="caution">
    <text evidence="2">The sequence shown here is derived from an EMBL/GenBank/DDBJ whole genome shotgun (WGS) entry which is preliminary data.</text>
</comment>
<protein>
    <recommendedName>
        <fullName evidence="1">Histidine kinase/HSP90-like ATPase domain-containing protein</fullName>
    </recommendedName>
</protein>
<dbReference type="Proteomes" id="UP000271031">
    <property type="component" value="Unassembled WGS sequence"/>
</dbReference>
<evidence type="ECO:0000313" key="2">
    <source>
        <dbReference type="EMBL" id="RNB90547.1"/>
    </source>
</evidence>
<dbReference type="AlphaFoldDB" id="A0A3M8DUA4"/>
<sequence length="222" mass="24927">MMTYPSSSWISRQQQIENGTNRLRQVPFSRKTLSSGVEIVNRAGGEKAETWDAFRQLLAEQTQGKLILLTVEETERMIGENDAVLTYHVNSPDDLAPMRHAIRIYIEGVCLPSKRLFHYLVAVNEAATNALLYGKNVSVQILQMKEEPFCRIAVSDCGEGIPFGELPKAVLLRGYSKRNTLGVGFPVMLHYTDRLWLSTSQNGTVLMLDLALDLPATRKVKM</sequence>
<reference evidence="2 3" key="1">
    <citation type="submission" date="2018-10" db="EMBL/GenBank/DDBJ databases">
        <title>Phylogenomics of Brevibacillus.</title>
        <authorList>
            <person name="Dunlap C."/>
        </authorList>
    </citation>
    <scope>NUCLEOTIDE SEQUENCE [LARGE SCALE GENOMIC DNA]</scope>
    <source>
        <strain evidence="2 3">JCM 15716</strain>
    </source>
</reference>
<feature type="domain" description="Histidine kinase/HSP90-like ATPase" evidence="1">
    <location>
        <begin position="91"/>
        <end position="208"/>
    </location>
</feature>
<proteinExistence type="predicted"/>
<name>A0A3M8DUA4_9BACL</name>
<keyword evidence="3" id="KW-1185">Reference proteome</keyword>
<organism evidence="2 3">
    <name type="scientific">Brevibacillus fluminis</name>
    <dbReference type="NCBI Taxonomy" id="511487"/>
    <lineage>
        <taxon>Bacteria</taxon>
        <taxon>Bacillati</taxon>
        <taxon>Bacillota</taxon>
        <taxon>Bacilli</taxon>
        <taxon>Bacillales</taxon>
        <taxon>Paenibacillaceae</taxon>
        <taxon>Brevibacillus</taxon>
    </lineage>
</organism>
<dbReference type="Pfam" id="PF13581">
    <property type="entry name" value="HATPase_c_2"/>
    <property type="match status" value="1"/>
</dbReference>
<evidence type="ECO:0000259" key="1">
    <source>
        <dbReference type="Pfam" id="PF13581"/>
    </source>
</evidence>
<dbReference type="Gene3D" id="3.30.565.10">
    <property type="entry name" value="Histidine kinase-like ATPase, C-terminal domain"/>
    <property type="match status" value="1"/>
</dbReference>
<evidence type="ECO:0000313" key="3">
    <source>
        <dbReference type="Proteomes" id="UP000271031"/>
    </source>
</evidence>
<dbReference type="OrthoDB" id="2595312at2"/>
<dbReference type="InterPro" id="IPR003594">
    <property type="entry name" value="HATPase_dom"/>
</dbReference>
<dbReference type="SUPFAM" id="SSF55874">
    <property type="entry name" value="ATPase domain of HSP90 chaperone/DNA topoisomerase II/histidine kinase"/>
    <property type="match status" value="1"/>
</dbReference>
<accession>A0A3M8DUA4</accession>
<dbReference type="EMBL" id="RHHQ01000007">
    <property type="protein sequence ID" value="RNB90547.1"/>
    <property type="molecule type" value="Genomic_DNA"/>
</dbReference>
<dbReference type="InterPro" id="IPR036890">
    <property type="entry name" value="HATPase_C_sf"/>
</dbReference>